<proteinExistence type="predicted"/>
<evidence type="ECO:0000259" key="1">
    <source>
        <dbReference type="PROSITE" id="PS50097"/>
    </source>
</evidence>
<accession>W9CGM9</accession>
<dbReference type="EMBL" id="AYSA01000281">
    <property type="protein sequence ID" value="ESZ93889.1"/>
    <property type="molecule type" value="Genomic_DNA"/>
</dbReference>
<dbReference type="OrthoDB" id="1022638at2759"/>
<dbReference type="PROSITE" id="PS50097">
    <property type="entry name" value="BTB"/>
    <property type="match status" value="1"/>
</dbReference>
<keyword evidence="3" id="KW-1185">Reference proteome</keyword>
<reference evidence="2 3" key="1">
    <citation type="journal article" date="2014" name="Genome Announc.">
        <title>Draft genome sequence of Sclerotinia borealis, a psychrophilic plant pathogenic fungus.</title>
        <authorList>
            <person name="Mardanov A.V."/>
            <person name="Beletsky A.V."/>
            <person name="Kadnikov V.V."/>
            <person name="Ignatov A.N."/>
            <person name="Ravin N.V."/>
        </authorList>
    </citation>
    <scope>NUCLEOTIDE SEQUENCE [LARGE SCALE GENOMIC DNA]</scope>
    <source>
        <strain evidence="3">F-4157</strain>
    </source>
</reference>
<organism evidence="2 3">
    <name type="scientific">Sclerotinia borealis (strain F-4128)</name>
    <dbReference type="NCBI Taxonomy" id="1432307"/>
    <lineage>
        <taxon>Eukaryota</taxon>
        <taxon>Fungi</taxon>
        <taxon>Dikarya</taxon>
        <taxon>Ascomycota</taxon>
        <taxon>Pezizomycotina</taxon>
        <taxon>Leotiomycetes</taxon>
        <taxon>Helotiales</taxon>
        <taxon>Sclerotiniaceae</taxon>
        <taxon>Sclerotinia</taxon>
    </lineage>
</organism>
<dbReference type="AlphaFoldDB" id="W9CGM9"/>
<comment type="caution">
    <text evidence="2">The sequence shown here is derived from an EMBL/GenBank/DDBJ whole genome shotgun (WGS) entry which is preliminary data.</text>
</comment>
<protein>
    <recommendedName>
        <fullName evidence="1">BTB domain-containing protein</fullName>
    </recommendedName>
</protein>
<dbReference type="HOGENOM" id="CLU_1111916_0_0_1"/>
<dbReference type="Proteomes" id="UP000019487">
    <property type="component" value="Unassembled WGS sequence"/>
</dbReference>
<evidence type="ECO:0000313" key="3">
    <source>
        <dbReference type="Proteomes" id="UP000019487"/>
    </source>
</evidence>
<sequence>MSSKKQTLATYNWQEADPRFAPLPGRSRANHPMAKIIVMKHHEMQKFMVHKELITQHQPQLFAKILRDVGDTNSFTLVEDPKVFLGLLQYAYRGRFWLAETVLNIEVLWDIYIFAEKKDIQPLLDIMMNRITAYYCQTRTFPSMDTIVHVYSQTTLEESESVVQKASVGRRFLARCYVSISINCIFGARCEERSERVAYVLQHTEGLLSDTLNATRGPGGPFGTQWKVDLDPRKVKSCDYHQHGIREKCPNIQETPFNSETDK</sequence>
<evidence type="ECO:0000313" key="2">
    <source>
        <dbReference type="EMBL" id="ESZ93889.1"/>
    </source>
</evidence>
<name>W9CGM9_SCLBF</name>
<gene>
    <name evidence="2" type="ORF">SBOR_5710</name>
</gene>
<feature type="domain" description="BTB" evidence="1">
    <location>
        <begin position="34"/>
        <end position="100"/>
    </location>
</feature>
<dbReference type="InterPro" id="IPR000210">
    <property type="entry name" value="BTB/POZ_dom"/>
</dbReference>